<keyword evidence="6" id="KW-0735">Signal-anchor</keyword>
<accession>A0A086TLB5</accession>
<dbReference type="Pfam" id="PF01762">
    <property type="entry name" value="Galactosyl_T"/>
    <property type="match status" value="1"/>
</dbReference>
<keyword evidence="7 11" id="KW-1133">Transmembrane helix</keyword>
<name>A0A086TLB5_9FUNG</name>
<feature type="transmembrane region" description="Helical" evidence="11">
    <location>
        <begin position="246"/>
        <end position="266"/>
    </location>
</feature>
<comment type="similarity">
    <text evidence="2">Belongs to the glycosyltransferase 31 family.</text>
</comment>
<evidence type="ECO:0000256" key="3">
    <source>
        <dbReference type="ARBA" id="ARBA00022676"/>
    </source>
</evidence>
<dbReference type="Gene3D" id="3.90.550.50">
    <property type="match status" value="1"/>
</dbReference>
<evidence type="ECO:0000256" key="4">
    <source>
        <dbReference type="ARBA" id="ARBA00022679"/>
    </source>
</evidence>
<organism evidence="12 13">
    <name type="scientific">Podila verticillata NRRL 6337</name>
    <dbReference type="NCBI Taxonomy" id="1069443"/>
    <lineage>
        <taxon>Eukaryota</taxon>
        <taxon>Fungi</taxon>
        <taxon>Fungi incertae sedis</taxon>
        <taxon>Mucoromycota</taxon>
        <taxon>Mortierellomycotina</taxon>
        <taxon>Mortierellomycetes</taxon>
        <taxon>Mortierellales</taxon>
        <taxon>Mortierellaceae</taxon>
        <taxon>Podila</taxon>
    </lineage>
</organism>
<dbReference type="InterPro" id="IPR002659">
    <property type="entry name" value="Glyco_trans_31"/>
</dbReference>
<keyword evidence="13" id="KW-1185">Reference proteome</keyword>
<keyword evidence="8" id="KW-0333">Golgi apparatus</keyword>
<evidence type="ECO:0000256" key="10">
    <source>
        <dbReference type="SAM" id="MobiDB-lite"/>
    </source>
</evidence>
<dbReference type="GO" id="GO:0006493">
    <property type="term" value="P:protein O-linked glycosylation"/>
    <property type="evidence" value="ECO:0007669"/>
    <property type="project" value="TreeGrafter"/>
</dbReference>
<evidence type="ECO:0000313" key="13">
    <source>
        <dbReference type="Proteomes" id="UP000243308"/>
    </source>
</evidence>
<keyword evidence="3" id="KW-0328">Glycosyltransferase</keyword>
<feature type="compositionally biased region" description="Acidic residues" evidence="10">
    <location>
        <begin position="702"/>
        <end position="735"/>
    </location>
</feature>
<dbReference type="GO" id="GO:0016758">
    <property type="term" value="F:hexosyltransferase activity"/>
    <property type="evidence" value="ECO:0007669"/>
    <property type="project" value="InterPro"/>
</dbReference>
<feature type="transmembrane region" description="Helical" evidence="11">
    <location>
        <begin position="105"/>
        <end position="126"/>
    </location>
</feature>
<feature type="compositionally biased region" description="Basic and acidic residues" evidence="10">
    <location>
        <begin position="43"/>
        <end position="53"/>
    </location>
</feature>
<feature type="compositionally biased region" description="Polar residues" evidence="10">
    <location>
        <begin position="20"/>
        <end position="38"/>
    </location>
</feature>
<sequence length="783" mass="87275">MPSTPVRPLSNHLVINTHNLSQAHNRGSPRSANANGALSSFKDANRPPVEKRHSFGPSALGPNSHTHTTSNLHSSAPISAHLPGMGDGAFHGHLGHSYGRSRQSLALTLLRILACVPGFMGMMYSLNRSFDEANMPLSNADDEITLVRSDFWVASIPPLVVIRVALAHLISWIAIGIIIQSRPATEPTRPWVIITFGQALLLFIVVYLPWFRLQMEAAGFPRLSEKLTSHPLEDGFMGREISGQSATRLLILPLIVVGLCSWMLIITRGPQGNEMETTPGTHSPMFPSAPQASSAGSFLTESDREGDNRMAISMIILSSATQQGYLNRKLFRETTLKLFPSPRNKAVLVKYRFIIGDELSPMVERDIKQEHSQTGDLLIVSAADTPDKKSLKLYKAIEWANKYDFDYLVKTDDDVLVRMDILSGELFKQGKKQYFWKGLVFKNVPNTRLDDMDLKEMPKFTDGTLTTLSRDIVRLLGVPAPRYLVENNGESLGIWLHGYGIQPIHDSRIQPGAFICEEDLIAKHFDNEPSLQSYPRDDPIQMVERINQIRAELKKNKSNPKFQTSVSICNSLIQKRCAICYSCQGRASNWKQMGFDCKSNGIIVGDNYRRPEMLDAKQMDELVNRPESGISDDFDGPIPKDNRPEARLRAQQEREAERQRLLQEQGQEEGEQEEYSEDESSEGSGEEGSGEEGALAPHDEQEALDAEGQSEEGEYAEGEYAAEGEETNGEEDEGHGDEAEMPISDLEVEQLERRLEDVHGSEPLGQPEKRSERNKASTGKNKA</sequence>
<feature type="transmembrane region" description="Helical" evidence="11">
    <location>
        <begin position="191"/>
        <end position="210"/>
    </location>
</feature>
<evidence type="ECO:0000256" key="11">
    <source>
        <dbReference type="SAM" id="Phobius"/>
    </source>
</evidence>
<dbReference type="PANTHER" id="PTHR11214">
    <property type="entry name" value="BETA-1,3-N-ACETYLGLUCOSAMINYLTRANSFERASE"/>
    <property type="match status" value="1"/>
</dbReference>
<evidence type="ECO:0000256" key="8">
    <source>
        <dbReference type="ARBA" id="ARBA00023034"/>
    </source>
</evidence>
<dbReference type="PANTHER" id="PTHR11214:SF3">
    <property type="entry name" value="BETA-1,3-GALACTOSYLTRANSFERASE 6"/>
    <property type="match status" value="1"/>
</dbReference>
<dbReference type="GO" id="GO:0000139">
    <property type="term" value="C:Golgi membrane"/>
    <property type="evidence" value="ECO:0007669"/>
    <property type="project" value="UniProtKB-SubCell"/>
</dbReference>
<evidence type="ECO:0000313" key="12">
    <source>
        <dbReference type="EMBL" id="KFH62742.1"/>
    </source>
</evidence>
<evidence type="ECO:0000256" key="2">
    <source>
        <dbReference type="ARBA" id="ARBA00008661"/>
    </source>
</evidence>
<feature type="transmembrane region" description="Helical" evidence="11">
    <location>
        <begin position="160"/>
        <end position="179"/>
    </location>
</feature>
<evidence type="ECO:0000256" key="7">
    <source>
        <dbReference type="ARBA" id="ARBA00022989"/>
    </source>
</evidence>
<dbReference type="EMBL" id="KN042430">
    <property type="protein sequence ID" value="KFH62742.1"/>
    <property type="molecule type" value="Genomic_DNA"/>
</dbReference>
<feature type="region of interest" description="Disordered" evidence="10">
    <location>
        <begin position="626"/>
        <end position="783"/>
    </location>
</feature>
<feature type="compositionally biased region" description="Low complexity" evidence="10">
    <location>
        <begin position="63"/>
        <end position="75"/>
    </location>
</feature>
<dbReference type="AlphaFoldDB" id="A0A086TLB5"/>
<feature type="compositionally biased region" description="Basic and acidic residues" evidence="10">
    <location>
        <begin position="750"/>
        <end position="760"/>
    </location>
</feature>
<evidence type="ECO:0000256" key="6">
    <source>
        <dbReference type="ARBA" id="ARBA00022968"/>
    </source>
</evidence>
<feature type="region of interest" description="Disordered" evidence="10">
    <location>
        <begin position="20"/>
        <end position="78"/>
    </location>
</feature>
<evidence type="ECO:0000256" key="1">
    <source>
        <dbReference type="ARBA" id="ARBA00004323"/>
    </source>
</evidence>
<feature type="compositionally biased region" description="Acidic residues" evidence="10">
    <location>
        <begin position="666"/>
        <end position="690"/>
    </location>
</feature>
<dbReference type="Proteomes" id="UP000243308">
    <property type="component" value="Unassembled WGS sequence"/>
</dbReference>
<gene>
    <name evidence="12" type="ORF">MVEG_11269</name>
</gene>
<protein>
    <submittedName>
        <fullName evidence="12">Uncharacterized protein</fullName>
    </submittedName>
</protein>
<comment type="subcellular location">
    <subcellularLocation>
        <location evidence="1">Golgi apparatus membrane</location>
        <topology evidence="1">Single-pass type II membrane protein</topology>
    </subcellularLocation>
</comment>
<feature type="compositionally biased region" description="Basic and acidic residues" evidence="10">
    <location>
        <begin position="638"/>
        <end position="661"/>
    </location>
</feature>
<keyword evidence="9 11" id="KW-0472">Membrane</keyword>
<dbReference type="OrthoDB" id="1158011at2759"/>
<keyword evidence="4" id="KW-0808">Transferase</keyword>
<reference evidence="12 13" key="1">
    <citation type="submission" date="2011-02" db="EMBL/GenBank/DDBJ databases">
        <title>The Genome Sequence of Mortierella verticillata NRRL 6337.</title>
        <authorList>
            <consortium name="The Broad Institute Genome Sequencing Platform"/>
            <person name="Russ C."/>
            <person name="Cuomo C."/>
            <person name="Burger G."/>
            <person name="Gray M.W."/>
            <person name="Holland P.W.H."/>
            <person name="King N."/>
            <person name="Lang F.B.F."/>
            <person name="Roger A.J."/>
            <person name="Ruiz-Trillo I."/>
            <person name="Young S.K."/>
            <person name="Zeng Q."/>
            <person name="Gargeya S."/>
            <person name="Alvarado L."/>
            <person name="Berlin A."/>
            <person name="Chapman S.B."/>
            <person name="Chen Z."/>
            <person name="Freedman E."/>
            <person name="Gellesch M."/>
            <person name="Goldberg J."/>
            <person name="Griggs A."/>
            <person name="Gujja S."/>
            <person name="Heilman E."/>
            <person name="Heiman D."/>
            <person name="Howarth C."/>
            <person name="Mehta T."/>
            <person name="Neiman D."/>
            <person name="Pearson M."/>
            <person name="Roberts A."/>
            <person name="Saif S."/>
            <person name="Shea T."/>
            <person name="Shenoy N."/>
            <person name="Sisk P."/>
            <person name="Stolte C."/>
            <person name="Sykes S."/>
            <person name="White J."/>
            <person name="Yandava C."/>
            <person name="Haas B."/>
            <person name="Nusbaum C."/>
            <person name="Birren B."/>
        </authorList>
    </citation>
    <scope>NUCLEOTIDE SEQUENCE [LARGE SCALE GENOMIC DNA]</scope>
    <source>
        <strain evidence="12 13">NRRL 6337</strain>
    </source>
</reference>
<proteinExistence type="inferred from homology"/>
<keyword evidence="5 11" id="KW-0812">Transmembrane</keyword>
<evidence type="ECO:0000256" key="5">
    <source>
        <dbReference type="ARBA" id="ARBA00022692"/>
    </source>
</evidence>
<evidence type="ECO:0000256" key="9">
    <source>
        <dbReference type="ARBA" id="ARBA00023136"/>
    </source>
</evidence>